<proteinExistence type="predicted"/>
<reference evidence="2 3" key="1">
    <citation type="journal article" date="2013" name="Int. J. Syst. Evol. Microbiol.">
        <title>Sphingomonas kyungheensis sp. nov., a bacterium with ginsenoside-converting activity isolated from soil of a ginseng field.</title>
        <authorList>
            <person name="Son H.M."/>
            <person name="Yang J.E."/>
            <person name="Park Y."/>
            <person name="Han C.K."/>
            <person name="Kim S.G."/>
            <person name="Kook M."/>
            <person name="Yi T.H."/>
        </authorList>
    </citation>
    <scope>NUCLEOTIDE SEQUENCE [LARGE SCALE GENOMIC DNA]</scope>
    <source>
        <strain evidence="2 3">LMG 26582</strain>
    </source>
</reference>
<dbReference type="Proteomes" id="UP001367771">
    <property type="component" value="Unassembled WGS sequence"/>
</dbReference>
<dbReference type="SUPFAM" id="SSF141371">
    <property type="entry name" value="PilZ domain-like"/>
    <property type="match status" value="1"/>
</dbReference>
<evidence type="ECO:0000313" key="3">
    <source>
        <dbReference type="Proteomes" id="UP001367771"/>
    </source>
</evidence>
<accession>A0ABU8H1Y0</accession>
<protein>
    <submittedName>
        <fullName evidence="2">PilZ domain-containing protein</fullName>
    </submittedName>
</protein>
<dbReference type="EMBL" id="JBBBDM010000003">
    <property type="protein sequence ID" value="MEI5686976.1"/>
    <property type="molecule type" value="Genomic_DNA"/>
</dbReference>
<dbReference type="InterPro" id="IPR009875">
    <property type="entry name" value="PilZ_domain"/>
</dbReference>
<evidence type="ECO:0000313" key="2">
    <source>
        <dbReference type="EMBL" id="MEI5686976.1"/>
    </source>
</evidence>
<dbReference type="Pfam" id="PF07238">
    <property type="entry name" value="PilZ"/>
    <property type="match status" value="1"/>
</dbReference>
<evidence type="ECO:0000259" key="1">
    <source>
        <dbReference type="Pfam" id="PF07238"/>
    </source>
</evidence>
<keyword evidence="3" id="KW-1185">Reference proteome</keyword>
<gene>
    <name evidence="2" type="ORF">V8201_07770</name>
</gene>
<feature type="domain" description="PilZ" evidence="1">
    <location>
        <begin position="14"/>
        <end position="101"/>
    </location>
</feature>
<name>A0ABU8H1Y0_9SPHN</name>
<dbReference type="RefSeq" id="WP_336544927.1">
    <property type="nucleotide sequence ID" value="NZ_JBBBDM010000003.1"/>
</dbReference>
<sequence length="106" mass="11678">MFAAEFEPAVSHGRRVAERAPVSIDGDIGKARRTLCKVVDISIHGARLLTYCPLIPHSMIWLTLPEAGSLAAEVRWAEEFAAGCRFMTALDPEVFERLVALNRAGR</sequence>
<comment type="caution">
    <text evidence="2">The sequence shown here is derived from an EMBL/GenBank/DDBJ whole genome shotgun (WGS) entry which is preliminary data.</text>
</comment>
<organism evidence="2 3">
    <name type="scientific">Sphingomonas kyungheensis</name>
    <dbReference type="NCBI Taxonomy" id="1069987"/>
    <lineage>
        <taxon>Bacteria</taxon>
        <taxon>Pseudomonadati</taxon>
        <taxon>Pseudomonadota</taxon>
        <taxon>Alphaproteobacteria</taxon>
        <taxon>Sphingomonadales</taxon>
        <taxon>Sphingomonadaceae</taxon>
        <taxon>Sphingomonas</taxon>
    </lineage>
</organism>